<dbReference type="OrthoDB" id="9132140at2"/>
<dbReference type="EMBL" id="CP003059">
    <property type="protein sequence ID" value="AEP36234.1"/>
    <property type="molecule type" value="Genomic_DNA"/>
</dbReference>
<dbReference type="Proteomes" id="UP000009284">
    <property type="component" value="Chromosome"/>
</dbReference>
<gene>
    <name evidence="1" type="ordered locus">TASI_0459</name>
</gene>
<reference evidence="1 2" key="2">
    <citation type="journal article" date="2012" name="PLoS ONE">
        <title>Genomic characterization of the taylorella genus.</title>
        <authorList>
            <person name="Hebert L."/>
            <person name="Moumen B."/>
            <person name="Pons N."/>
            <person name="Duquesne F."/>
            <person name="Breuil M.F."/>
            <person name="Goux D."/>
            <person name="Batto J.M."/>
            <person name="Laugier C."/>
            <person name="Renault P."/>
            <person name="Petry S."/>
        </authorList>
    </citation>
    <scope>NUCLEOTIDE SEQUENCE [LARGE SCALE GENOMIC DNA]</scope>
    <source>
        <strain evidence="1 2">MCE3</strain>
    </source>
</reference>
<evidence type="ECO:0000313" key="1">
    <source>
        <dbReference type="EMBL" id="AEP36234.1"/>
    </source>
</evidence>
<organism evidence="1 2">
    <name type="scientific">Taylorella asinigenitalis (strain MCE3)</name>
    <dbReference type="NCBI Taxonomy" id="1008459"/>
    <lineage>
        <taxon>Bacteria</taxon>
        <taxon>Pseudomonadati</taxon>
        <taxon>Pseudomonadota</taxon>
        <taxon>Betaproteobacteria</taxon>
        <taxon>Burkholderiales</taxon>
        <taxon>Alcaligenaceae</taxon>
        <taxon>Taylorella</taxon>
    </lineage>
</organism>
<dbReference type="AlphaFoldDB" id="G4QCV4"/>
<keyword evidence="2" id="KW-1185">Reference proteome</keyword>
<dbReference type="RefSeq" id="WP_014111132.1">
    <property type="nucleotide sequence ID" value="NC_016043.1"/>
</dbReference>
<dbReference type="HOGENOM" id="CLU_885461_0_0_4"/>
<dbReference type="STRING" id="1008459.TASI_0459"/>
<reference key="1">
    <citation type="submission" date="2011-09" db="EMBL/GenBank/DDBJ databases">
        <title>Genomic characterization of the Taylorella genus.</title>
        <authorList>
            <person name="Hebert L."/>
            <person name="Moumen B."/>
            <person name="Pons N."/>
            <person name="Duquesne F."/>
            <person name="Breuil M.-F."/>
            <person name="Goux D."/>
            <person name="Batto J.-M."/>
            <person name="Renault P."/>
            <person name="Laugier C."/>
            <person name="Petry S."/>
        </authorList>
    </citation>
    <scope>NUCLEOTIDE SEQUENCE</scope>
    <source>
        <strain>MCE3</strain>
    </source>
</reference>
<name>G4QCV4_TAYAM</name>
<dbReference type="KEGG" id="tas:TASI_0459"/>
<sequence>MSGGGGGGKPVSVTNFGADTYREAHYKAINELYKNNMANADKWMQHLGKANESYEKNEAEYIKLQEKYLDYWKIAQAAYGAAATLLAKNIYEASKHATDKQFDIADRQEQRAKEAFDRYNRIYAPCEDKTVQKECSRPEYKEDIDEQVKRAGISIYKIKAKSLDNLKAIRSRYCAGAFCDTTKELELETLKELAKNQNAIRRFLEEREFNRDTHYFNRKLQLFNVGNKIEANALNIESQSLAVRANAEQIRDQARQQFYGSILSSLGGVLGAFGPTVPTHGSMGYTGGFGISNQGFVGVSATPGISSHGPRHAR</sequence>
<evidence type="ECO:0000313" key="2">
    <source>
        <dbReference type="Proteomes" id="UP000009284"/>
    </source>
</evidence>
<protein>
    <submittedName>
        <fullName evidence="1">Putative phage protein</fullName>
    </submittedName>
</protein>
<accession>G4QCV4</accession>
<proteinExistence type="predicted"/>